<evidence type="ECO:0000313" key="2">
    <source>
        <dbReference type="Proteomes" id="UP000499080"/>
    </source>
</evidence>
<keyword evidence="2" id="KW-1185">Reference proteome</keyword>
<proteinExistence type="predicted"/>
<protein>
    <submittedName>
        <fullName evidence="1">Uncharacterized protein</fullName>
    </submittedName>
</protein>
<name>A0A4Y2H9H0_ARAVE</name>
<gene>
    <name evidence="1" type="ORF">AVEN_127329_1</name>
</gene>
<evidence type="ECO:0000313" key="1">
    <source>
        <dbReference type="EMBL" id="GBM62403.1"/>
    </source>
</evidence>
<organism evidence="1 2">
    <name type="scientific">Araneus ventricosus</name>
    <name type="common">Orbweaver spider</name>
    <name type="synonym">Epeira ventricosa</name>
    <dbReference type="NCBI Taxonomy" id="182803"/>
    <lineage>
        <taxon>Eukaryota</taxon>
        <taxon>Metazoa</taxon>
        <taxon>Ecdysozoa</taxon>
        <taxon>Arthropoda</taxon>
        <taxon>Chelicerata</taxon>
        <taxon>Arachnida</taxon>
        <taxon>Araneae</taxon>
        <taxon>Araneomorphae</taxon>
        <taxon>Entelegynae</taxon>
        <taxon>Araneoidea</taxon>
        <taxon>Araneidae</taxon>
        <taxon>Araneus</taxon>
    </lineage>
</organism>
<sequence>MNWAFHLFPLRGSPSLGEYGCPNPEVPRDLSSLLVYTPPPPYAFYFLLIPSIPRRPARKLSMRSYRHSVCFLLLMDSQTPRVGHAWRPIGRVVHCWSTVYQFGW</sequence>
<dbReference type="Proteomes" id="UP000499080">
    <property type="component" value="Unassembled WGS sequence"/>
</dbReference>
<comment type="caution">
    <text evidence="1">The sequence shown here is derived from an EMBL/GenBank/DDBJ whole genome shotgun (WGS) entry which is preliminary data.</text>
</comment>
<accession>A0A4Y2H9H0</accession>
<reference evidence="1 2" key="1">
    <citation type="journal article" date="2019" name="Sci. Rep.">
        <title>Orb-weaving spider Araneus ventricosus genome elucidates the spidroin gene catalogue.</title>
        <authorList>
            <person name="Kono N."/>
            <person name="Nakamura H."/>
            <person name="Ohtoshi R."/>
            <person name="Moran D.A.P."/>
            <person name="Shinohara A."/>
            <person name="Yoshida Y."/>
            <person name="Fujiwara M."/>
            <person name="Mori M."/>
            <person name="Tomita M."/>
            <person name="Arakawa K."/>
        </authorList>
    </citation>
    <scope>NUCLEOTIDE SEQUENCE [LARGE SCALE GENOMIC DNA]</scope>
</reference>
<dbReference type="AlphaFoldDB" id="A0A4Y2H9H0"/>
<dbReference type="EMBL" id="BGPR01102227">
    <property type="protein sequence ID" value="GBM62403.1"/>
    <property type="molecule type" value="Genomic_DNA"/>
</dbReference>